<dbReference type="RefSeq" id="WP_219965260.1">
    <property type="nucleotide sequence ID" value="NZ_JAGFNZ010000002.1"/>
</dbReference>
<evidence type="ECO:0000313" key="4">
    <source>
        <dbReference type="EMBL" id="MBW7572889.1"/>
    </source>
</evidence>
<evidence type="ECO:0000259" key="2">
    <source>
        <dbReference type="Pfam" id="PF00793"/>
    </source>
</evidence>
<evidence type="ECO:0000259" key="3">
    <source>
        <dbReference type="Pfam" id="PF18152"/>
    </source>
</evidence>
<dbReference type="InterPro" id="IPR006218">
    <property type="entry name" value="DAHP1/KDSA"/>
</dbReference>
<dbReference type="Pfam" id="PF18152">
    <property type="entry name" value="DAHP_snth_FXD"/>
    <property type="match status" value="1"/>
</dbReference>
<keyword evidence="1 4" id="KW-0808">Transferase</keyword>
<dbReference type="NCBIfam" id="NF006421">
    <property type="entry name" value="PRK08673.1"/>
    <property type="match status" value="1"/>
</dbReference>
<sequence length="338" mass="36340">MIIVMKNGSTKQDVDKVIEALKEHGLGANLSTGSQATIVGVLGDKAKLGGFDFELMEGVEKCVPIMHSYKLASREMCPDGRVVRVGEEVIGRKKLVMMAGPCAVESEDQIMQAAEGVKAAGARFLRGGAYKPRTSPYSFQGMEEEGLKLMRKAADACGLKVVSEVVAHDQIDIAGKYCDMLQIGARNMQNFRLLREVGRAKIPVLLKRGISSTVEEWLDAAEYIMSEGNYNVVLCERGIRTFETATRNTLDVSAVPVVKERSSLPIIIDPSHAAGKSRYIASLSLAAVAAGADGLIIEVHPNPKVAMSDAAQQLTPEAYGTLFQKVGALAQVVGREMA</sequence>
<reference evidence="4 5" key="1">
    <citation type="submission" date="2021-03" db="EMBL/GenBank/DDBJ databases">
        <title>Caproiciproducens sp. nov. isolated from feces of cow.</title>
        <authorList>
            <person name="Choi J.-Y."/>
        </authorList>
    </citation>
    <scope>NUCLEOTIDE SEQUENCE [LARGE SCALE GENOMIC DNA]</scope>
    <source>
        <strain evidence="4 5">AGMB10547</strain>
    </source>
</reference>
<dbReference type="PANTHER" id="PTHR43018:SF2">
    <property type="entry name" value="PHOSPHO-2-DEHYDRO-3-DEOXYHEPTONATE ALDOLASE"/>
    <property type="match status" value="1"/>
</dbReference>
<dbReference type="InterPro" id="IPR006268">
    <property type="entry name" value="DAHP_syn_2"/>
</dbReference>
<feature type="domain" description="DAHP synthetase I/KDSA" evidence="2">
    <location>
        <begin position="89"/>
        <end position="322"/>
    </location>
</feature>
<dbReference type="Gene3D" id="3.30.70.1140">
    <property type="entry name" value="Phospho-2-dehydro-3-deoxyheptonate aldolase, domain 1"/>
    <property type="match status" value="1"/>
</dbReference>
<evidence type="ECO:0000256" key="1">
    <source>
        <dbReference type="ARBA" id="ARBA00022679"/>
    </source>
</evidence>
<dbReference type="NCBIfam" id="NF009239">
    <property type="entry name" value="PRK12595.1"/>
    <property type="match status" value="1"/>
</dbReference>
<dbReference type="NCBIfam" id="TIGR01361">
    <property type="entry name" value="DAHP_synth_Bsub"/>
    <property type="match status" value="1"/>
</dbReference>
<dbReference type="Gene3D" id="3.20.20.70">
    <property type="entry name" value="Aldolase class I"/>
    <property type="match status" value="1"/>
</dbReference>
<dbReference type="InterPro" id="IPR013785">
    <property type="entry name" value="Aldolase_TIM"/>
</dbReference>
<evidence type="ECO:0000313" key="5">
    <source>
        <dbReference type="Proteomes" id="UP000719942"/>
    </source>
</evidence>
<accession>A0ABS7DNK3</accession>
<proteinExistence type="predicted"/>
<dbReference type="PANTHER" id="PTHR43018">
    <property type="entry name" value="PHOSPHO-2-DEHYDRO-3-DEOXYHEPTONATE ALDOLASE"/>
    <property type="match status" value="1"/>
</dbReference>
<dbReference type="Pfam" id="PF00793">
    <property type="entry name" value="DAHP_synth_1"/>
    <property type="match status" value="1"/>
</dbReference>
<feature type="domain" description="DAHP synthase ferredoxin-like" evidence="3">
    <location>
        <begin position="1"/>
        <end position="66"/>
    </location>
</feature>
<keyword evidence="5" id="KW-1185">Reference proteome</keyword>
<gene>
    <name evidence="4" type="primary">aroF</name>
    <name evidence="4" type="ORF">J5W02_08670</name>
</gene>
<dbReference type="InterPro" id="IPR052899">
    <property type="entry name" value="Class-I_DAHP_synthase"/>
</dbReference>
<dbReference type="Proteomes" id="UP000719942">
    <property type="component" value="Unassembled WGS sequence"/>
</dbReference>
<comment type="caution">
    <text evidence="4">The sequence shown here is derived from an EMBL/GenBank/DDBJ whole genome shotgun (WGS) entry which is preliminary data.</text>
</comment>
<organism evidence="4 5">
    <name type="scientific">Caproiciproducens faecalis</name>
    <dbReference type="NCBI Taxonomy" id="2820301"/>
    <lineage>
        <taxon>Bacteria</taxon>
        <taxon>Bacillati</taxon>
        <taxon>Bacillota</taxon>
        <taxon>Clostridia</taxon>
        <taxon>Eubacteriales</taxon>
        <taxon>Acutalibacteraceae</taxon>
        <taxon>Caproiciproducens</taxon>
    </lineage>
</organism>
<dbReference type="InterPro" id="IPR041071">
    <property type="entry name" value="DAHP_snth_FXD"/>
</dbReference>
<name>A0ABS7DNK3_9FIRM</name>
<dbReference type="EMBL" id="JAGFNZ010000002">
    <property type="protein sequence ID" value="MBW7572889.1"/>
    <property type="molecule type" value="Genomic_DNA"/>
</dbReference>
<dbReference type="EC" id="2.5.1.54" evidence="4"/>
<dbReference type="GO" id="GO:0003849">
    <property type="term" value="F:3-deoxy-7-phosphoheptulonate synthase activity"/>
    <property type="evidence" value="ECO:0007669"/>
    <property type="project" value="UniProtKB-EC"/>
</dbReference>
<dbReference type="SUPFAM" id="SSF51569">
    <property type="entry name" value="Aldolase"/>
    <property type="match status" value="1"/>
</dbReference>
<protein>
    <submittedName>
        <fullName evidence="4">3-deoxy-7-phosphoheptulonate synthase</fullName>
        <ecNumber evidence="4">2.5.1.54</ecNumber>
    </submittedName>
</protein>